<dbReference type="InterPro" id="IPR049304">
    <property type="entry name" value="Gly_rich_dom"/>
</dbReference>
<protein>
    <recommendedName>
        <fullName evidence="2">Glycine-rich domain-containing protein</fullName>
    </recommendedName>
</protein>
<feature type="compositionally biased region" description="Gly residues" evidence="1">
    <location>
        <begin position="176"/>
        <end position="185"/>
    </location>
</feature>
<feature type="domain" description="Glycine-rich" evidence="2">
    <location>
        <begin position="38"/>
        <end position="278"/>
    </location>
</feature>
<dbReference type="EMBL" id="BK014907">
    <property type="protein sequence ID" value="DAD81785.1"/>
    <property type="molecule type" value="Genomic_DNA"/>
</dbReference>
<evidence type="ECO:0000259" key="2">
    <source>
        <dbReference type="Pfam" id="PF21722"/>
    </source>
</evidence>
<accession>A0A8S5MHH6</accession>
<sequence length="283" mass="27078">MRGGGTAKRLEFEYTGTYNERLEDGVVELLTSGVLTFKKETPIDAFLVGGGSGGCSGWYKTSSFYGGGGGGAGGFTKTLLNIIPRANLEYEIVIGTGGSAGRSRNDSGQVVTSPTNGGDTVAFGATAGGGKVSTVITSGSSLPPANWHYLICGGSGGSGGGQSVGRGITSPFNVAGAGGSDGSDGGAANPQPNATNYPIGSGQGTTTREFGEATGKLYAGGGGAGNILGTPTSGGAGGAGNGGSNMTATPNTGGGGGGANEGSVSTGGDGGSGIVCIRLHKDA</sequence>
<feature type="region of interest" description="Disordered" evidence="1">
    <location>
        <begin position="175"/>
        <end position="208"/>
    </location>
</feature>
<proteinExistence type="predicted"/>
<evidence type="ECO:0000313" key="3">
    <source>
        <dbReference type="EMBL" id="DAD81785.1"/>
    </source>
</evidence>
<organism evidence="3">
    <name type="scientific">Siphoviridae sp. ctHxr66</name>
    <dbReference type="NCBI Taxonomy" id="2826237"/>
    <lineage>
        <taxon>Viruses</taxon>
        <taxon>Duplodnaviria</taxon>
        <taxon>Heunggongvirae</taxon>
        <taxon>Uroviricota</taxon>
        <taxon>Caudoviricetes</taxon>
    </lineage>
</organism>
<feature type="compositionally biased region" description="Gly residues" evidence="1">
    <location>
        <begin position="252"/>
        <end position="266"/>
    </location>
</feature>
<evidence type="ECO:0000256" key="1">
    <source>
        <dbReference type="SAM" id="MobiDB-lite"/>
    </source>
</evidence>
<dbReference type="Pfam" id="PF21722">
    <property type="entry name" value="Gly_rich_2"/>
    <property type="match status" value="1"/>
</dbReference>
<feature type="compositionally biased region" description="Polar residues" evidence="1">
    <location>
        <begin position="190"/>
        <end position="208"/>
    </location>
</feature>
<feature type="region of interest" description="Disordered" evidence="1">
    <location>
        <begin position="235"/>
        <end position="266"/>
    </location>
</feature>
<name>A0A8S5MHH6_9CAUD</name>
<reference evidence="3" key="1">
    <citation type="journal article" date="2021" name="Proc. Natl. Acad. Sci. U.S.A.">
        <title>A Catalog of Tens of Thousands of Viruses from Human Metagenomes Reveals Hidden Associations with Chronic Diseases.</title>
        <authorList>
            <person name="Tisza M.J."/>
            <person name="Buck C.B."/>
        </authorList>
    </citation>
    <scope>NUCLEOTIDE SEQUENCE</scope>
    <source>
        <strain evidence="3">CtHxr66</strain>
    </source>
</reference>